<dbReference type="SUPFAM" id="SSF46689">
    <property type="entry name" value="Homeodomain-like"/>
    <property type="match status" value="1"/>
</dbReference>
<evidence type="ECO:0000256" key="1">
    <source>
        <dbReference type="ARBA" id="ARBA00023125"/>
    </source>
</evidence>
<protein>
    <submittedName>
        <fullName evidence="5">TetR/AcrR family transcriptional regulator</fullName>
    </submittedName>
</protein>
<evidence type="ECO:0000313" key="6">
    <source>
        <dbReference type="Proteomes" id="UP000428803"/>
    </source>
</evidence>
<dbReference type="PRINTS" id="PR00455">
    <property type="entry name" value="HTHTETR"/>
</dbReference>
<organism evidence="5 6">
    <name type="scientific">Sphingorhabdus lacus</name>
    <dbReference type="NCBI Taxonomy" id="392610"/>
    <lineage>
        <taxon>Bacteria</taxon>
        <taxon>Pseudomonadati</taxon>
        <taxon>Pseudomonadota</taxon>
        <taxon>Alphaproteobacteria</taxon>
        <taxon>Sphingomonadales</taxon>
        <taxon>Sphingomonadaceae</taxon>
        <taxon>Sphingorhabdus</taxon>
    </lineage>
</organism>
<keyword evidence="6" id="KW-1185">Reference proteome</keyword>
<dbReference type="InterPro" id="IPR009057">
    <property type="entry name" value="Homeodomain-like_sf"/>
</dbReference>
<dbReference type="Pfam" id="PF00440">
    <property type="entry name" value="TetR_N"/>
    <property type="match status" value="1"/>
</dbReference>
<dbReference type="GO" id="GO:0000976">
    <property type="term" value="F:transcription cis-regulatory region binding"/>
    <property type="evidence" value="ECO:0007669"/>
    <property type="project" value="TreeGrafter"/>
</dbReference>
<dbReference type="AlphaFoldDB" id="A0A6I6L9G8"/>
<feature type="DNA-binding region" description="H-T-H motif" evidence="2">
    <location>
        <begin position="54"/>
        <end position="73"/>
    </location>
</feature>
<evidence type="ECO:0000256" key="3">
    <source>
        <dbReference type="SAM" id="MobiDB-lite"/>
    </source>
</evidence>
<evidence type="ECO:0000259" key="4">
    <source>
        <dbReference type="PROSITE" id="PS50977"/>
    </source>
</evidence>
<keyword evidence="1 2" id="KW-0238">DNA-binding</keyword>
<accession>A0A6I6L9G8</accession>
<evidence type="ECO:0000256" key="2">
    <source>
        <dbReference type="PROSITE-ProRule" id="PRU00335"/>
    </source>
</evidence>
<dbReference type="RefSeq" id="WP_158900144.1">
    <property type="nucleotide sequence ID" value="NZ_CP035733.1"/>
</dbReference>
<proteinExistence type="predicted"/>
<reference evidence="6" key="1">
    <citation type="submission" date="2019-01" db="EMBL/GenBank/DDBJ databases">
        <title>Sphingorhabdus lacus sp.nov., isolated from an oligotrophic freshwater lake.</title>
        <authorList>
            <person name="Park M."/>
        </authorList>
    </citation>
    <scope>NUCLEOTIDE SEQUENCE [LARGE SCALE GENOMIC DNA]</scope>
    <source>
        <strain evidence="6">IMCC1753</strain>
    </source>
</reference>
<feature type="domain" description="HTH tetR-type" evidence="4">
    <location>
        <begin position="31"/>
        <end position="91"/>
    </location>
</feature>
<feature type="compositionally biased region" description="Polar residues" evidence="3">
    <location>
        <begin position="10"/>
        <end position="24"/>
    </location>
</feature>
<dbReference type="InterPro" id="IPR050109">
    <property type="entry name" value="HTH-type_TetR-like_transc_reg"/>
</dbReference>
<dbReference type="Proteomes" id="UP000428803">
    <property type="component" value="Chromosome"/>
</dbReference>
<sequence length="211" mass="24110">MGREAVKKNNMPSNGRPQRPSSGKTYRKSSRLSREDWISAARTMLVESGIDGVKVDLLAKRINVTRGSFYWHFEDRDSLLDALLHLWEASNTEPMLAAIKAAGARGERSDFDKTVGRLWIDETDFDPAFDSAIRDWARTDSLVAEAVHRIDDIRVAAFAEMFKSYGFDEDEAEVRGRITYYHQVGYYTLGIRESSAERERLGTIYDKVLLY</sequence>
<dbReference type="GO" id="GO:0003700">
    <property type="term" value="F:DNA-binding transcription factor activity"/>
    <property type="evidence" value="ECO:0007669"/>
    <property type="project" value="TreeGrafter"/>
</dbReference>
<dbReference type="PROSITE" id="PS50977">
    <property type="entry name" value="HTH_TETR_2"/>
    <property type="match status" value="1"/>
</dbReference>
<dbReference type="PANTHER" id="PTHR30055:SF239">
    <property type="entry name" value="TRANSCRIPTIONAL REGULATORY PROTEIN"/>
    <property type="match status" value="1"/>
</dbReference>
<dbReference type="Gene3D" id="1.10.10.60">
    <property type="entry name" value="Homeodomain-like"/>
    <property type="match status" value="1"/>
</dbReference>
<dbReference type="PANTHER" id="PTHR30055">
    <property type="entry name" value="HTH-TYPE TRANSCRIPTIONAL REGULATOR RUTR"/>
    <property type="match status" value="1"/>
</dbReference>
<feature type="region of interest" description="Disordered" evidence="3">
    <location>
        <begin position="1"/>
        <end position="30"/>
    </location>
</feature>
<dbReference type="InterPro" id="IPR001647">
    <property type="entry name" value="HTH_TetR"/>
</dbReference>
<dbReference type="KEGG" id="slaa:EUU25_08670"/>
<dbReference type="OrthoDB" id="3218408at2"/>
<name>A0A6I6L9G8_9SPHN</name>
<dbReference type="EMBL" id="CP035733">
    <property type="protein sequence ID" value="QGY80686.1"/>
    <property type="molecule type" value="Genomic_DNA"/>
</dbReference>
<gene>
    <name evidence="5" type="ORF">EUU25_08670</name>
</gene>
<evidence type="ECO:0000313" key="5">
    <source>
        <dbReference type="EMBL" id="QGY80686.1"/>
    </source>
</evidence>